<dbReference type="SUPFAM" id="SSF101690">
    <property type="entry name" value="PAZ domain"/>
    <property type="match status" value="1"/>
</dbReference>
<feature type="domain" description="Piwi" evidence="2">
    <location>
        <begin position="616"/>
        <end position="927"/>
    </location>
</feature>
<dbReference type="Pfam" id="PF08699">
    <property type="entry name" value="ArgoL1"/>
    <property type="match status" value="1"/>
</dbReference>
<reference evidence="3" key="1">
    <citation type="submission" date="2016-12" db="EMBL/GenBank/DDBJ databases">
        <title>The genomes of Aspergillus section Nigri reveals drivers in fungal speciation.</title>
        <authorList>
            <consortium name="DOE Joint Genome Institute"/>
            <person name="Vesth T.C."/>
            <person name="Nybo J."/>
            <person name="Theobald S."/>
            <person name="Brandl J."/>
            <person name="Frisvad J.C."/>
            <person name="Nielsen K.F."/>
            <person name="Lyhne E.K."/>
            <person name="Kogle M.E."/>
            <person name="Kuo A."/>
            <person name="Riley R."/>
            <person name="Clum A."/>
            <person name="Nolan M."/>
            <person name="Lipzen A."/>
            <person name="Salamov A."/>
            <person name="Henrissat B."/>
            <person name="Wiebenga A."/>
            <person name="De Vries R.P."/>
            <person name="Grigoriev I.V."/>
            <person name="Mortensen U.H."/>
            <person name="Andersen M.R."/>
            <person name="Baker S.E."/>
        </authorList>
    </citation>
    <scope>NUCLEOTIDE SEQUENCE [LARGE SCALE GENOMIC DNA]</scope>
    <source>
        <strain evidence="3">CBS 113365</strain>
    </source>
</reference>
<dbReference type="AlphaFoldDB" id="A0A319AUJ4"/>
<dbReference type="PROSITE" id="PS50822">
    <property type="entry name" value="PIWI"/>
    <property type="match status" value="1"/>
</dbReference>
<dbReference type="Proteomes" id="UP000248405">
    <property type="component" value="Unassembled WGS sequence"/>
</dbReference>
<keyword evidence="4" id="KW-1185">Reference proteome</keyword>
<dbReference type="Pfam" id="PF02170">
    <property type="entry name" value="PAZ"/>
    <property type="match status" value="1"/>
</dbReference>
<protein>
    <submittedName>
        <fullName evidence="3">RNA interference and gene silencing protein</fullName>
    </submittedName>
</protein>
<dbReference type="GeneID" id="37216461"/>
<evidence type="ECO:0000313" key="3">
    <source>
        <dbReference type="EMBL" id="PYH64017.1"/>
    </source>
</evidence>
<accession>A0A319AUJ4</accession>
<dbReference type="InterPro" id="IPR036397">
    <property type="entry name" value="RNaseH_sf"/>
</dbReference>
<dbReference type="InterPro" id="IPR032472">
    <property type="entry name" value="ArgoL2"/>
</dbReference>
<name>A0A319AUJ4_ASPVC</name>
<evidence type="ECO:0000313" key="4">
    <source>
        <dbReference type="Proteomes" id="UP000248405"/>
    </source>
</evidence>
<dbReference type="Pfam" id="PF02171">
    <property type="entry name" value="Piwi"/>
    <property type="match status" value="1"/>
</dbReference>
<evidence type="ECO:0000256" key="1">
    <source>
        <dbReference type="SAM" id="MobiDB-lite"/>
    </source>
</evidence>
<proteinExistence type="predicted"/>
<dbReference type="Pfam" id="PF16486">
    <property type="entry name" value="ArgoN"/>
    <property type="match status" value="1"/>
</dbReference>
<dbReference type="InterPro" id="IPR012337">
    <property type="entry name" value="RNaseH-like_sf"/>
</dbReference>
<feature type="region of interest" description="Disordered" evidence="1">
    <location>
        <begin position="61"/>
        <end position="86"/>
    </location>
</feature>
<dbReference type="CDD" id="cd04657">
    <property type="entry name" value="Piwi_ago-like"/>
    <property type="match status" value="1"/>
</dbReference>
<dbReference type="InterPro" id="IPR014811">
    <property type="entry name" value="ArgoL1"/>
</dbReference>
<dbReference type="CDD" id="cd02846">
    <property type="entry name" value="PAZ_argonaute_like"/>
    <property type="match status" value="1"/>
</dbReference>
<dbReference type="InterPro" id="IPR045246">
    <property type="entry name" value="Piwi_ago-like"/>
</dbReference>
<dbReference type="OrthoDB" id="10252740at2759"/>
<dbReference type="Pfam" id="PF16488">
    <property type="entry name" value="ArgoL2"/>
    <property type="match status" value="1"/>
</dbReference>
<dbReference type="InterPro" id="IPR003165">
    <property type="entry name" value="Piwi"/>
</dbReference>
<feature type="region of interest" description="Disordered" evidence="1">
    <location>
        <begin position="1"/>
        <end position="43"/>
    </location>
</feature>
<dbReference type="EMBL" id="KZ821647">
    <property type="protein sequence ID" value="PYH64017.1"/>
    <property type="molecule type" value="Genomic_DNA"/>
</dbReference>
<evidence type="ECO:0000259" key="2">
    <source>
        <dbReference type="PROSITE" id="PS50822"/>
    </source>
</evidence>
<sequence>MSDRGRILRGRGWGRGRGGQGGGFRDHDVHCRGGTGPRGGRGYRELDRTIQQKEDAIQKALAANSPQPEDRGRLPTRPGYGTRGNKSKEDLFRYNVEVSQEPKGRKLKQIFRLLLVSHFAQKLNSIASDYKSILISRVDLLQKQHERVYDVHYREEYDDHSRQNARVFSVKVTFTGKVSISACLDYLSSTNANAMFHYKPEVLQTLNIVAGYYPKTSEETISLGSNKHFNIDPSSVERFDLGAGLEVLRGFFVSVRAATSRFLINCQVKYAACYQEGKLSTVMAAYRREGPPSVYRLEAFLKRLRVRVTHIRRVNSQGQDITRFKTITGLASPADGKSLAYPPIVPRHGAGPTEVQFWLEGVGPKTIGKAKSKGKRPAKSGPEEYGRYTTVEDFFRERYGLNVDSNVPVVNVGTRQDPSYLPVEVCVVIAGQAAGVKLNRRQTQNMIRFAVRNPAQNARSITTKGAGALGLTPQLNTTLRYFGLDSDPTLITVPGRVLQSPSVLYKDRRKVDALAASWNMKSAKFSTSSRLSFWAFIYLVSDRERVYFEKPADLKPCLAALSSKLNDMGVIASPAMDGRRLDVTGAYYDGKYQAAKLDQAITDAITELMSKHKLDLVLAILPAKDTDIYSSVKRVCDLHNGVHKVCVLEEKFFHKNDQYLANVCLKINLKLGGVNQVLGTDELGIISDGKTMIVGIDVTHPSPGSAKHAPSVAGMVASLDKRLGQWPAEIRIQASRQEMVAALDTMLRSRLKHWVAVNGQLPENIIVYRDGVSEGQYNLVVEKEVPLLKSACEPMYRNPPRLSVIIVGKRHHTRIYSTHEDEADRSSNPQNGTVVDRGVTEARDWDFYLQAHSALQGTARPAHYYTVWDEIFSVQKPRPLFENAADLLEHLTHNMCYVFGRATKAVIICPPAYYADLVCERVRCYLKEVFDASAEPSPSGSMLEGGTGRTLETSDVQIHQNVRNTMFYI</sequence>
<dbReference type="PANTHER" id="PTHR22891">
    <property type="entry name" value="EUKARYOTIC TRANSLATION INITIATION FACTOR 2C"/>
    <property type="match status" value="1"/>
</dbReference>
<dbReference type="Gene3D" id="2.170.260.10">
    <property type="entry name" value="paz domain"/>
    <property type="match status" value="1"/>
</dbReference>
<dbReference type="InterPro" id="IPR032474">
    <property type="entry name" value="Argonaute_N"/>
</dbReference>
<dbReference type="SUPFAM" id="SSF53098">
    <property type="entry name" value="Ribonuclease H-like"/>
    <property type="match status" value="1"/>
</dbReference>
<organism evidence="3 4">
    <name type="scientific">Aspergillus vadensis (strain CBS 113365 / IMI 142717 / IBT 24658)</name>
    <dbReference type="NCBI Taxonomy" id="1448311"/>
    <lineage>
        <taxon>Eukaryota</taxon>
        <taxon>Fungi</taxon>
        <taxon>Dikarya</taxon>
        <taxon>Ascomycota</taxon>
        <taxon>Pezizomycotina</taxon>
        <taxon>Eurotiomycetes</taxon>
        <taxon>Eurotiomycetidae</taxon>
        <taxon>Eurotiales</taxon>
        <taxon>Aspergillaceae</taxon>
        <taxon>Aspergillus</taxon>
        <taxon>Aspergillus subgen. Circumdati</taxon>
    </lineage>
</organism>
<dbReference type="Gene3D" id="3.40.50.2300">
    <property type="match status" value="1"/>
</dbReference>
<dbReference type="InterPro" id="IPR003100">
    <property type="entry name" value="PAZ_dom"/>
</dbReference>
<gene>
    <name evidence="3" type="ORF">BO88DRAFT_475322</name>
</gene>
<dbReference type="SMART" id="SM01163">
    <property type="entry name" value="DUF1785"/>
    <property type="match status" value="1"/>
</dbReference>
<dbReference type="SMART" id="SM00950">
    <property type="entry name" value="Piwi"/>
    <property type="match status" value="1"/>
</dbReference>
<dbReference type="GO" id="GO:0003723">
    <property type="term" value="F:RNA binding"/>
    <property type="evidence" value="ECO:0007669"/>
    <property type="project" value="InterPro"/>
</dbReference>
<dbReference type="InterPro" id="IPR036085">
    <property type="entry name" value="PAZ_dom_sf"/>
</dbReference>
<dbReference type="Gene3D" id="3.30.420.10">
    <property type="entry name" value="Ribonuclease H-like superfamily/Ribonuclease H"/>
    <property type="match status" value="1"/>
</dbReference>
<dbReference type="RefSeq" id="XP_025557811.1">
    <property type="nucleotide sequence ID" value="XM_025711869.1"/>
</dbReference>